<evidence type="ECO:0000313" key="8">
    <source>
        <dbReference type="Proteomes" id="UP000694866"/>
    </source>
</evidence>
<dbReference type="OrthoDB" id="5407799at2759"/>
<protein>
    <submittedName>
        <fullName evidence="9">Abscission/NoCut checkpoint regulator isoform X1</fullName>
    </submittedName>
    <submittedName>
        <fullName evidence="7">Zfyve19 protein</fullName>
    </submittedName>
</protein>
<dbReference type="Proteomes" id="UP000694866">
    <property type="component" value="Unplaced"/>
</dbReference>
<evidence type="ECO:0000259" key="6">
    <source>
        <dbReference type="PROSITE" id="PS50178"/>
    </source>
</evidence>
<dbReference type="RefSeq" id="XP_011302590.1">
    <property type="nucleotide sequence ID" value="XM_011304288.1"/>
</dbReference>
<dbReference type="GO" id="GO:0032154">
    <property type="term" value="C:cleavage furrow"/>
    <property type="evidence" value="ECO:0007669"/>
    <property type="project" value="TreeGrafter"/>
</dbReference>
<reference evidence="9" key="2">
    <citation type="submission" date="2025-04" db="UniProtKB">
        <authorList>
            <consortium name="RefSeq"/>
        </authorList>
    </citation>
    <scope>IDENTIFICATION</scope>
    <source>
        <strain evidence="9">USDA-PBARC FA_bdor</strain>
        <tissue evidence="9">Whole organism</tissue>
    </source>
</reference>
<evidence type="ECO:0000313" key="9">
    <source>
        <dbReference type="RefSeq" id="XP_011302590.1"/>
    </source>
</evidence>
<evidence type="ECO:0000313" key="7">
    <source>
        <dbReference type="EMBL" id="JAG74403.1"/>
    </source>
</evidence>
<dbReference type="GO" id="GO:0008270">
    <property type="term" value="F:zinc ion binding"/>
    <property type="evidence" value="ECO:0007669"/>
    <property type="project" value="UniProtKB-KW"/>
</dbReference>
<dbReference type="AlphaFoldDB" id="A0A0C9RCI5"/>
<reference evidence="7" key="1">
    <citation type="submission" date="2015-01" db="EMBL/GenBank/DDBJ databases">
        <title>Transcriptome Assembly of Fopius arisanus.</title>
        <authorList>
            <person name="Geib S."/>
        </authorList>
    </citation>
    <scope>NUCLEOTIDE SEQUENCE</scope>
</reference>
<accession>A0A0C9RCI5</accession>
<dbReference type="GO" id="GO:0032266">
    <property type="term" value="F:phosphatidylinositol-3-phosphate binding"/>
    <property type="evidence" value="ECO:0007669"/>
    <property type="project" value="TreeGrafter"/>
</dbReference>
<dbReference type="PANTHER" id="PTHR46603:SF1">
    <property type="entry name" value="ABSCISSION_NOCUT CHECKPOINT REGULATOR"/>
    <property type="match status" value="1"/>
</dbReference>
<dbReference type="SUPFAM" id="SSF57845">
    <property type="entry name" value="B-box zinc-binding domain"/>
    <property type="match status" value="1"/>
</dbReference>
<accession>A0A9R1T4D7</accession>
<dbReference type="CDD" id="cd00065">
    <property type="entry name" value="FYVE_like_SF"/>
    <property type="match status" value="1"/>
</dbReference>
<dbReference type="InterPro" id="IPR017455">
    <property type="entry name" value="Znf_FYVE-rel"/>
</dbReference>
<feature type="region of interest" description="Disordered" evidence="5">
    <location>
        <begin position="54"/>
        <end position="73"/>
    </location>
</feature>
<dbReference type="GO" id="GO:0009838">
    <property type="term" value="P:abscission"/>
    <property type="evidence" value="ECO:0007669"/>
    <property type="project" value="TreeGrafter"/>
</dbReference>
<evidence type="ECO:0000256" key="5">
    <source>
        <dbReference type="SAM" id="MobiDB-lite"/>
    </source>
</evidence>
<name>A0A0C9RCI5_9HYME</name>
<dbReference type="GO" id="GO:0044878">
    <property type="term" value="P:mitotic cytokinesis checkpoint signaling"/>
    <property type="evidence" value="ECO:0007669"/>
    <property type="project" value="TreeGrafter"/>
</dbReference>
<feature type="compositionally biased region" description="Polar residues" evidence="5">
    <location>
        <begin position="54"/>
        <end position="63"/>
    </location>
</feature>
<dbReference type="GeneID" id="105266277"/>
<keyword evidence="3" id="KW-0862">Zinc</keyword>
<evidence type="ECO:0000256" key="1">
    <source>
        <dbReference type="ARBA" id="ARBA00022723"/>
    </source>
</evidence>
<keyword evidence="8" id="KW-1185">Reference proteome</keyword>
<dbReference type="EMBL" id="GBYB01004636">
    <property type="protein sequence ID" value="JAG74403.1"/>
    <property type="molecule type" value="Transcribed_RNA"/>
</dbReference>
<keyword evidence="1" id="KW-0479">Metal-binding</keyword>
<proteinExistence type="predicted"/>
<dbReference type="KEGG" id="fas:105266277"/>
<sequence>MSCTSCQSKFSFFTRENGCPKCGFSYCSKCLKYKCKLTDNSVKKICGPCYNKQMSQSGESSGAGSDGLPTPEEESVPLATVDIERRLEALGNPVKPPIVIYKQDRWDEFKTGLEPEDQAIVERLKKLKEADKKPPPVTTDEIRRRLALLKDEDPDYKPASNVYKFDTRSDDQKSDDLIREYMERLELSKHDAQVDEDIDRRLSKLKGIDPSKSEIPEDLDEATVTRNIVSRALAEAVLEKKYGVAEGDEEMEVEVPIQYDSDEELQCAICDATKNLVQCLGCTGDLYCPTCFTEYHDAMEKHKTVPVKTRKTIPD</sequence>
<dbReference type="GO" id="GO:0030496">
    <property type="term" value="C:midbody"/>
    <property type="evidence" value="ECO:0007669"/>
    <property type="project" value="TreeGrafter"/>
</dbReference>
<dbReference type="SUPFAM" id="SSF57903">
    <property type="entry name" value="FYVE/PHD zinc finger"/>
    <property type="match status" value="1"/>
</dbReference>
<gene>
    <name evidence="7" type="primary">Zfyve19</name>
    <name evidence="9" type="synonym">LOC105266277</name>
    <name evidence="7" type="ORF">g.12915</name>
</gene>
<evidence type="ECO:0000256" key="3">
    <source>
        <dbReference type="ARBA" id="ARBA00022833"/>
    </source>
</evidence>
<dbReference type="InterPro" id="IPR011011">
    <property type="entry name" value="Znf_FYVE_PHD"/>
</dbReference>
<organism evidence="7">
    <name type="scientific">Fopius arisanus</name>
    <dbReference type="NCBI Taxonomy" id="64838"/>
    <lineage>
        <taxon>Eukaryota</taxon>
        <taxon>Metazoa</taxon>
        <taxon>Ecdysozoa</taxon>
        <taxon>Arthropoda</taxon>
        <taxon>Hexapoda</taxon>
        <taxon>Insecta</taxon>
        <taxon>Pterygota</taxon>
        <taxon>Neoptera</taxon>
        <taxon>Endopterygota</taxon>
        <taxon>Hymenoptera</taxon>
        <taxon>Apocrita</taxon>
        <taxon>Ichneumonoidea</taxon>
        <taxon>Braconidae</taxon>
        <taxon>Opiinae</taxon>
        <taxon>Fopius</taxon>
    </lineage>
</organism>
<dbReference type="Gene3D" id="3.30.40.10">
    <property type="entry name" value="Zinc/RING finger domain, C3HC4 (zinc finger)"/>
    <property type="match status" value="1"/>
</dbReference>
<evidence type="ECO:0000256" key="4">
    <source>
        <dbReference type="PROSITE-ProRule" id="PRU00091"/>
    </source>
</evidence>
<evidence type="ECO:0000256" key="2">
    <source>
        <dbReference type="ARBA" id="ARBA00022771"/>
    </source>
</evidence>
<feature type="domain" description="FYVE-type" evidence="6">
    <location>
        <begin position="1"/>
        <end position="54"/>
    </location>
</feature>
<dbReference type="InterPro" id="IPR013083">
    <property type="entry name" value="Znf_RING/FYVE/PHD"/>
</dbReference>
<dbReference type="GO" id="GO:0005813">
    <property type="term" value="C:centrosome"/>
    <property type="evidence" value="ECO:0007669"/>
    <property type="project" value="TreeGrafter"/>
</dbReference>
<dbReference type="PROSITE" id="PS50178">
    <property type="entry name" value="ZF_FYVE"/>
    <property type="match status" value="1"/>
</dbReference>
<dbReference type="PANTHER" id="PTHR46603">
    <property type="entry name" value="ABSCISSION/NOCUT CHECKPOINT REGULATOR"/>
    <property type="match status" value="1"/>
</dbReference>
<keyword evidence="2 4" id="KW-0863">Zinc-finger</keyword>